<accession>A0A7W9ZXE1</accession>
<dbReference type="Proteomes" id="UP000517187">
    <property type="component" value="Unassembled WGS sequence"/>
</dbReference>
<proteinExistence type="predicted"/>
<name>A0A7W9ZXE1_RHILE</name>
<dbReference type="EMBL" id="JACIIJ010000010">
    <property type="protein sequence ID" value="MBB6223399.1"/>
    <property type="molecule type" value="Genomic_DNA"/>
</dbReference>
<reference evidence="1 2" key="1">
    <citation type="submission" date="2020-08" db="EMBL/GenBank/DDBJ databases">
        <title>Genomic Encyclopedia of Type Strains, Phase IV (KMG-V): Genome sequencing to study the core and pangenomes of soil and plant-associated prokaryotes.</title>
        <authorList>
            <person name="Whitman W."/>
        </authorList>
    </citation>
    <scope>NUCLEOTIDE SEQUENCE [LARGE SCALE GENOMIC DNA]</scope>
    <source>
        <strain evidence="1 2">SEMIA 4011</strain>
    </source>
</reference>
<organism evidence="1 2">
    <name type="scientific">Rhizobium leguminosarum</name>
    <dbReference type="NCBI Taxonomy" id="384"/>
    <lineage>
        <taxon>Bacteria</taxon>
        <taxon>Pseudomonadati</taxon>
        <taxon>Pseudomonadota</taxon>
        <taxon>Alphaproteobacteria</taxon>
        <taxon>Hyphomicrobiales</taxon>
        <taxon>Rhizobiaceae</taxon>
        <taxon>Rhizobium/Agrobacterium group</taxon>
        <taxon>Rhizobium</taxon>
    </lineage>
</organism>
<dbReference type="RefSeq" id="WP_246800176.1">
    <property type="nucleotide sequence ID" value="NZ_JACIIJ010000010.1"/>
</dbReference>
<comment type="caution">
    <text evidence="1">The sequence shown here is derived from an EMBL/GenBank/DDBJ whole genome shotgun (WGS) entry which is preliminary data.</text>
</comment>
<evidence type="ECO:0000313" key="2">
    <source>
        <dbReference type="Proteomes" id="UP000517187"/>
    </source>
</evidence>
<sequence length="109" mass="12088">MSGEHGPGYITASLPYFAIDGESVRQRRRCGAVVSPAVRVAIHGRVLPSIMLVERNVLMRIVDKGGLLVSIHGLHRYRKLRAIFVLSRLAWPFLSADGQPSGNQRVQQE</sequence>
<protein>
    <submittedName>
        <fullName evidence="1">Uncharacterized protein</fullName>
    </submittedName>
</protein>
<dbReference type="AlphaFoldDB" id="A0A7W9ZXE1"/>
<gene>
    <name evidence="1" type="ORF">GGE66_004388</name>
</gene>
<evidence type="ECO:0000313" key="1">
    <source>
        <dbReference type="EMBL" id="MBB6223399.1"/>
    </source>
</evidence>